<keyword evidence="5" id="KW-1185">Reference proteome</keyword>
<keyword evidence="2" id="KW-1133">Transmembrane helix</keyword>
<dbReference type="Proteomes" id="UP000017127">
    <property type="component" value="Unassembled WGS sequence"/>
</dbReference>
<accession>U7QL78</accession>
<organism evidence="4 5">
    <name type="scientific">Lyngbya aestuarii BL J</name>
    <dbReference type="NCBI Taxonomy" id="1348334"/>
    <lineage>
        <taxon>Bacteria</taxon>
        <taxon>Bacillati</taxon>
        <taxon>Cyanobacteriota</taxon>
        <taxon>Cyanophyceae</taxon>
        <taxon>Oscillatoriophycideae</taxon>
        <taxon>Oscillatoriales</taxon>
        <taxon>Microcoleaceae</taxon>
        <taxon>Lyngbya</taxon>
    </lineage>
</organism>
<evidence type="ECO:0000256" key="2">
    <source>
        <dbReference type="SAM" id="Phobius"/>
    </source>
</evidence>
<keyword evidence="2" id="KW-0812">Transmembrane</keyword>
<dbReference type="Pfam" id="PF01471">
    <property type="entry name" value="PG_binding_1"/>
    <property type="match status" value="2"/>
</dbReference>
<dbReference type="SUPFAM" id="SSF47090">
    <property type="entry name" value="PGBD-like"/>
    <property type="match status" value="2"/>
</dbReference>
<dbReference type="AlphaFoldDB" id="U7QL78"/>
<dbReference type="Gene3D" id="1.10.101.10">
    <property type="entry name" value="PGBD-like superfamily/PGBD"/>
    <property type="match status" value="2"/>
</dbReference>
<evidence type="ECO:0000313" key="4">
    <source>
        <dbReference type="EMBL" id="ERT08022.1"/>
    </source>
</evidence>
<feature type="domain" description="Peptidoglycan binding-like" evidence="3">
    <location>
        <begin position="68"/>
        <end position="121"/>
    </location>
</feature>
<evidence type="ECO:0000259" key="3">
    <source>
        <dbReference type="Pfam" id="PF01471"/>
    </source>
</evidence>
<proteinExistence type="predicted"/>
<feature type="transmembrane region" description="Helical" evidence="2">
    <location>
        <begin position="6"/>
        <end position="25"/>
    </location>
</feature>
<protein>
    <submittedName>
        <fullName evidence="4">Putative peptidoglycan binding domain protein</fullName>
    </submittedName>
</protein>
<reference evidence="4 5" key="1">
    <citation type="journal article" date="2013" name="Front. Microbiol.">
        <title>Comparative genomic analyses of the cyanobacterium, Lyngbya aestuarii BL J, a powerful hydrogen producer.</title>
        <authorList>
            <person name="Kothari A."/>
            <person name="Vaughn M."/>
            <person name="Garcia-Pichel F."/>
        </authorList>
    </citation>
    <scope>NUCLEOTIDE SEQUENCE [LARGE SCALE GENOMIC DNA]</scope>
    <source>
        <strain evidence="4 5">BL J</strain>
    </source>
</reference>
<dbReference type="EMBL" id="AUZM01000015">
    <property type="protein sequence ID" value="ERT08022.1"/>
    <property type="molecule type" value="Genomic_DNA"/>
</dbReference>
<gene>
    <name evidence="4" type="ORF">M595_2007</name>
</gene>
<keyword evidence="2" id="KW-0472">Membrane</keyword>
<feature type="region of interest" description="Disordered" evidence="1">
    <location>
        <begin position="205"/>
        <end position="225"/>
    </location>
</feature>
<name>U7QL78_9CYAN</name>
<evidence type="ECO:0000313" key="5">
    <source>
        <dbReference type="Proteomes" id="UP000017127"/>
    </source>
</evidence>
<evidence type="ECO:0000256" key="1">
    <source>
        <dbReference type="SAM" id="MobiDB-lite"/>
    </source>
</evidence>
<feature type="compositionally biased region" description="Low complexity" evidence="1">
    <location>
        <begin position="210"/>
        <end position="219"/>
    </location>
</feature>
<feature type="domain" description="Peptidoglycan binding-like" evidence="3">
    <location>
        <begin position="143"/>
        <end position="199"/>
    </location>
</feature>
<feature type="transmembrane region" description="Helical" evidence="2">
    <location>
        <begin position="37"/>
        <end position="60"/>
    </location>
</feature>
<comment type="caution">
    <text evidence="4">The sequence shown here is derived from an EMBL/GenBank/DDBJ whole genome shotgun (WGS) entry which is preliminary data.</text>
</comment>
<dbReference type="InterPro" id="IPR002477">
    <property type="entry name" value="Peptidoglycan-bd-like"/>
</dbReference>
<sequence length="225" mass="25014">MNSVFFFHFRFSLNLFITFRLEVLNQEFKLKEYSRKIYKFFSMFFLITVILMGVNAAFALQHGNRGIKVVELQKKLHKIGYFDGQITGYYGTLTQNAVSQFQATNGLTVDGIAGYKTLAALGLSEAITTQTSQHTSLLKLGSSGSLVIELQQHLQVMGYYDGLMTGYYDLSTQQAVILFQMDVGLKSDGIVGPLTQAAIESHFNSPPLPTLTSTPSSLPNRGDIR</sequence>
<dbReference type="InterPro" id="IPR036366">
    <property type="entry name" value="PGBDSf"/>
</dbReference>
<dbReference type="InterPro" id="IPR036365">
    <property type="entry name" value="PGBD-like_sf"/>
</dbReference>